<dbReference type="InterPro" id="IPR052577">
    <property type="entry name" value="VWA7"/>
</dbReference>
<feature type="coiled-coil region" evidence="1">
    <location>
        <begin position="291"/>
        <end position="350"/>
    </location>
</feature>
<accession>A0ABR0SLG3</accession>
<sequence length="869" mass="96763">MLDLRAHGLLVGLIVLIGLIRPAAAFGAGNIASISKVEGQNWRHGDIEDALLSLAMAHAIKGGKNFNKMYVSRVYFGNWLRDYSQAIDVGTLKSVSAEAIRLLLCVLGFLTFGYGSGEFEVTAERVGCYRPEDHIDNPKGYADGVDARDYDQRLRGPIDEGVELAVDQETGMKNYIANERAGIMTSAKHVRNLFGRCVELGRRYKDEQHKPDLYEALRLMGTGLHCLEDFFAHSNYTELALIEMGERDTFPHVGSNTQIQLEGARHSVYPIVTGTFGGVDFLHSVTGEVSDKLTQNEIDELEGTLKESQRADTSLLRDLLDKIPDGIFGNKNQAQKIDELQNNASAAQMENVAVSPRDPEEFTVYVGNLYQQIMPAIQFHDDIMKSISNAVEKIPVLPKIIEQLEEQLSQFVFSLIAPFIVPLIDQIKNELKTGSDEIIQSSEKEQHIVFNEDECSDPTHSMLSKDHFSNILNEVAGRTAAKMLHWVVPQLMEAIDDESVDVNRLMDRIIHGVMHHPAQRDMGRDGVSEARHLIFESVEEWWRDMGDDQRQDYRRKLSRDGVLHGQNHKEGVYDTGHGHGCSGKLKMRKLYGAPETLEDKIAGAAATAILAGATSTISGLVQENTGYQIPGSQQEEPSQGGLSGFFSAVGSSLFGGGSDDNHSRREESYNRNDDGSYTHTETEYGRQGNRYSQTQQSETDYGDGGHKSEYRRYEQQDSYGGEQTSGYGYEQRTETHTSYGGYEQRTERREYGGSTEYGGGDDEGGSHHGRRKSGDEDGDEDSHGRRQGGGYGREESSYGSGGGYGRQEEGSYGRREESGYGSQRREEESSYGGYERRGENESYGGGDYEGNEDEDEDGNRRRREGDYGY</sequence>
<keyword evidence="5" id="KW-1185">Reference proteome</keyword>
<reference evidence="4 5" key="1">
    <citation type="submission" date="2024-01" db="EMBL/GenBank/DDBJ databases">
        <title>Complete genome of Cladobotryum mycophilum ATHUM6906.</title>
        <authorList>
            <person name="Christinaki A.C."/>
            <person name="Myridakis A.I."/>
            <person name="Kouvelis V.N."/>
        </authorList>
    </citation>
    <scope>NUCLEOTIDE SEQUENCE [LARGE SCALE GENOMIC DNA]</scope>
    <source>
        <strain evidence="4 5">ATHUM6906</strain>
    </source>
</reference>
<feature type="compositionally biased region" description="Polar residues" evidence="2">
    <location>
        <begin position="716"/>
        <end position="726"/>
    </location>
</feature>
<protein>
    <submittedName>
        <fullName evidence="4">Uncharacterized protein</fullName>
    </submittedName>
</protein>
<dbReference type="Proteomes" id="UP001338125">
    <property type="component" value="Unassembled WGS sequence"/>
</dbReference>
<evidence type="ECO:0000256" key="1">
    <source>
        <dbReference type="SAM" id="Coils"/>
    </source>
</evidence>
<gene>
    <name evidence="4" type="ORF">PT974_06071</name>
</gene>
<name>A0ABR0SLG3_9HYPO</name>
<keyword evidence="1" id="KW-0175">Coiled coil</keyword>
<dbReference type="EMBL" id="JAVFKD010000012">
    <property type="protein sequence ID" value="KAK5992656.1"/>
    <property type="molecule type" value="Genomic_DNA"/>
</dbReference>
<feature type="chain" id="PRO_5045402688" evidence="3">
    <location>
        <begin position="26"/>
        <end position="869"/>
    </location>
</feature>
<feature type="compositionally biased region" description="Polar residues" evidence="2">
    <location>
        <begin position="628"/>
        <end position="637"/>
    </location>
</feature>
<comment type="caution">
    <text evidence="4">The sequence shown here is derived from an EMBL/GenBank/DDBJ whole genome shotgun (WGS) entry which is preliminary data.</text>
</comment>
<evidence type="ECO:0000313" key="5">
    <source>
        <dbReference type="Proteomes" id="UP001338125"/>
    </source>
</evidence>
<dbReference type="PANTHER" id="PTHR14905">
    <property type="entry name" value="NG37"/>
    <property type="match status" value="1"/>
</dbReference>
<evidence type="ECO:0000313" key="4">
    <source>
        <dbReference type="EMBL" id="KAK5992656.1"/>
    </source>
</evidence>
<evidence type="ECO:0000256" key="3">
    <source>
        <dbReference type="SAM" id="SignalP"/>
    </source>
</evidence>
<feature type="region of interest" description="Disordered" evidence="2">
    <location>
        <begin position="653"/>
        <end position="869"/>
    </location>
</feature>
<keyword evidence="3" id="KW-0732">Signal</keyword>
<evidence type="ECO:0000256" key="2">
    <source>
        <dbReference type="SAM" id="MobiDB-lite"/>
    </source>
</evidence>
<feature type="compositionally biased region" description="Basic and acidic residues" evidence="2">
    <location>
        <begin position="659"/>
        <end position="684"/>
    </location>
</feature>
<organism evidence="4 5">
    <name type="scientific">Cladobotryum mycophilum</name>
    <dbReference type="NCBI Taxonomy" id="491253"/>
    <lineage>
        <taxon>Eukaryota</taxon>
        <taxon>Fungi</taxon>
        <taxon>Dikarya</taxon>
        <taxon>Ascomycota</taxon>
        <taxon>Pezizomycotina</taxon>
        <taxon>Sordariomycetes</taxon>
        <taxon>Hypocreomycetidae</taxon>
        <taxon>Hypocreales</taxon>
        <taxon>Hypocreaceae</taxon>
        <taxon>Cladobotryum</taxon>
    </lineage>
</organism>
<dbReference type="Pfam" id="PF07217">
    <property type="entry name" value="Het-C"/>
    <property type="match status" value="1"/>
</dbReference>
<feature type="compositionally biased region" description="Basic and acidic residues" evidence="2">
    <location>
        <begin position="806"/>
        <end position="840"/>
    </location>
</feature>
<feature type="region of interest" description="Disordered" evidence="2">
    <location>
        <begin position="628"/>
        <end position="647"/>
    </location>
</feature>
<dbReference type="InterPro" id="IPR010816">
    <property type="entry name" value="Het-C"/>
</dbReference>
<feature type="signal peptide" evidence="3">
    <location>
        <begin position="1"/>
        <end position="25"/>
    </location>
</feature>
<proteinExistence type="predicted"/>
<dbReference type="PANTHER" id="PTHR14905:SF11">
    <property type="entry name" value="TINC (EUROFUNG)"/>
    <property type="match status" value="1"/>
</dbReference>
<feature type="compositionally biased region" description="Basic and acidic residues" evidence="2">
    <location>
        <begin position="703"/>
        <end position="715"/>
    </location>
</feature>
<feature type="compositionally biased region" description="Polar residues" evidence="2">
    <location>
        <begin position="689"/>
        <end position="699"/>
    </location>
</feature>